<dbReference type="GeneID" id="70289396"/>
<feature type="compositionally biased region" description="Polar residues" evidence="1">
    <location>
        <begin position="476"/>
        <end position="504"/>
    </location>
</feature>
<feature type="compositionally biased region" description="Polar residues" evidence="1">
    <location>
        <begin position="302"/>
        <end position="313"/>
    </location>
</feature>
<evidence type="ECO:0000313" key="3">
    <source>
        <dbReference type="Proteomes" id="UP000887229"/>
    </source>
</evidence>
<dbReference type="AlphaFoldDB" id="A0A9P7ZHJ4"/>
<feature type="compositionally biased region" description="Basic residues" evidence="1">
    <location>
        <begin position="193"/>
        <end position="205"/>
    </location>
</feature>
<feature type="region of interest" description="Disordered" evidence="1">
    <location>
        <begin position="71"/>
        <end position="107"/>
    </location>
</feature>
<feature type="region of interest" description="Disordered" evidence="1">
    <location>
        <begin position="434"/>
        <end position="540"/>
    </location>
</feature>
<sequence length="607" mass="65372">MAFWDTQQQYRADAPLEREFLWQDHDNVAADDSTDFLGQFLDLDGTGAFAPTSTTNASADVLAGDYEVPRMPEGLMSSAPPESNGSSTTADEIDCLSSSSHVGPASSASYDIDPAQLSAGYDQTSFILEPPQWANTGRGSLSDTELPRMEGMTLSSPTKLKYTSMSQPSSPTPPNTVVRKTTSHKIKEAFHSTIRKATGKSRPKTRKPEPIDRPGSPVGEPLPLQAPRQRPRAMAKVRQRQQSYTSDAGQQQTSSSWNFVQGACDDPFNDIPPLPPANALQYFNQGPISPGHRSPDIKSEHSSQYSENVQSYQVPPDMAWQQQQQQQQQGHQQSQRQAMSNVPQQQVEWNGSDMMSGDASWWAANGANVNGQFADQNNAHVNMAMHAHQTQLPYEYQNQVPDTAASGLMIQIPQAQQHHHQQHQAAVGSALTLDAQTTLPPPPPIPATERPHRPPRAPSSGARHLSCSPVHKNRAPSASPTRGTPSSTQKRHSSGGSVASNRSASGRLPASMPGTPCSVKKRRSRDVSGGGSGMSGASAGEIGFVNFTPNDGGMLMGGVAPSGSSKTKARREKEALDRRRKLSEAAIKAVAAAGGDVDRLIEQGFFF</sequence>
<dbReference type="OrthoDB" id="2575228at2759"/>
<evidence type="ECO:0000313" key="2">
    <source>
        <dbReference type="EMBL" id="KAG9252130.1"/>
    </source>
</evidence>
<dbReference type="RefSeq" id="XP_046116054.1">
    <property type="nucleotide sequence ID" value="XM_046258493.1"/>
</dbReference>
<accession>A0A9P7ZHJ4</accession>
<keyword evidence="3" id="KW-1185">Reference proteome</keyword>
<evidence type="ECO:0000256" key="1">
    <source>
        <dbReference type="SAM" id="MobiDB-lite"/>
    </source>
</evidence>
<dbReference type="EMBL" id="MU251264">
    <property type="protein sequence ID" value="KAG9252130.1"/>
    <property type="molecule type" value="Genomic_DNA"/>
</dbReference>
<name>A0A9P7ZHJ4_9HYPO</name>
<feature type="compositionally biased region" description="Low complexity" evidence="1">
    <location>
        <begin position="321"/>
        <end position="337"/>
    </location>
</feature>
<proteinExistence type="predicted"/>
<reference evidence="2" key="1">
    <citation type="journal article" date="2021" name="IMA Fungus">
        <title>Genomic characterization of three marine fungi, including Emericellopsis atlantica sp. nov. with signatures of a generalist lifestyle and marine biomass degradation.</title>
        <authorList>
            <person name="Hagestad O.C."/>
            <person name="Hou L."/>
            <person name="Andersen J.H."/>
            <person name="Hansen E.H."/>
            <person name="Altermark B."/>
            <person name="Li C."/>
            <person name="Kuhnert E."/>
            <person name="Cox R.J."/>
            <person name="Crous P.W."/>
            <person name="Spatafora J.W."/>
            <person name="Lail K."/>
            <person name="Amirebrahimi M."/>
            <person name="Lipzen A."/>
            <person name="Pangilinan J."/>
            <person name="Andreopoulos W."/>
            <person name="Hayes R.D."/>
            <person name="Ng V."/>
            <person name="Grigoriev I.V."/>
            <person name="Jackson S.A."/>
            <person name="Sutton T.D.S."/>
            <person name="Dobson A.D.W."/>
            <person name="Rama T."/>
        </authorList>
    </citation>
    <scope>NUCLEOTIDE SEQUENCE</scope>
    <source>
        <strain evidence="2">TS7</strain>
    </source>
</reference>
<gene>
    <name evidence="2" type="ORF">F5Z01DRAFT_251021</name>
</gene>
<evidence type="ECO:0008006" key="4">
    <source>
        <dbReference type="Google" id="ProtNLM"/>
    </source>
</evidence>
<dbReference type="Proteomes" id="UP000887229">
    <property type="component" value="Unassembled WGS sequence"/>
</dbReference>
<feature type="compositionally biased region" description="Basic residues" evidence="1">
    <location>
        <begin position="229"/>
        <end position="239"/>
    </location>
</feature>
<organism evidence="2 3">
    <name type="scientific">Emericellopsis atlantica</name>
    <dbReference type="NCBI Taxonomy" id="2614577"/>
    <lineage>
        <taxon>Eukaryota</taxon>
        <taxon>Fungi</taxon>
        <taxon>Dikarya</taxon>
        <taxon>Ascomycota</taxon>
        <taxon>Pezizomycotina</taxon>
        <taxon>Sordariomycetes</taxon>
        <taxon>Hypocreomycetidae</taxon>
        <taxon>Hypocreales</taxon>
        <taxon>Bionectriaceae</taxon>
        <taxon>Emericellopsis</taxon>
    </lineage>
</organism>
<feature type="compositionally biased region" description="Polar residues" evidence="1">
    <location>
        <begin position="240"/>
        <end position="259"/>
    </location>
</feature>
<comment type="caution">
    <text evidence="2">The sequence shown here is derived from an EMBL/GenBank/DDBJ whole genome shotgun (WGS) entry which is preliminary data.</text>
</comment>
<feature type="compositionally biased region" description="Polar residues" evidence="1">
    <location>
        <begin position="80"/>
        <end position="90"/>
    </location>
</feature>
<feature type="compositionally biased region" description="Low complexity" evidence="1">
    <location>
        <begin position="97"/>
        <end position="107"/>
    </location>
</feature>
<protein>
    <recommendedName>
        <fullName evidence="4">Developmental regulatory protein wetA</fullName>
    </recommendedName>
</protein>
<feature type="region of interest" description="Disordered" evidence="1">
    <location>
        <begin position="161"/>
        <end position="343"/>
    </location>
</feature>